<dbReference type="Pfam" id="PF11751">
    <property type="entry name" value="PorP_SprF"/>
    <property type="match status" value="1"/>
</dbReference>
<dbReference type="InterPro" id="IPR019861">
    <property type="entry name" value="PorP/SprF_Bacteroidetes"/>
</dbReference>
<dbReference type="RefSeq" id="WP_115868771.1">
    <property type="nucleotide sequence ID" value="NZ_QREG01000013.1"/>
</dbReference>
<protein>
    <submittedName>
        <fullName evidence="2">Type IX secretion system PorP/SprF family membrane protein</fullName>
    </submittedName>
</protein>
<name>A0A3D9L2M1_MARFU</name>
<evidence type="ECO:0000256" key="1">
    <source>
        <dbReference type="SAM" id="SignalP"/>
    </source>
</evidence>
<organism evidence="2 3">
    <name type="scientific">Marinoscillum furvescens DSM 4134</name>
    <dbReference type="NCBI Taxonomy" id="1122208"/>
    <lineage>
        <taxon>Bacteria</taxon>
        <taxon>Pseudomonadati</taxon>
        <taxon>Bacteroidota</taxon>
        <taxon>Cytophagia</taxon>
        <taxon>Cytophagales</taxon>
        <taxon>Reichenbachiellaceae</taxon>
        <taxon>Marinoscillum</taxon>
    </lineage>
</organism>
<accession>A0A3D9L2M1</accession>
<feature type="chain" id="PRO_5017653339" evidence="1">
    <location>
        <begin position="19"/>
        <end position="341"/>
    </location>
</feature>
<evidence type="ECO:0000313" key="2">
    <source>
        <dbReference type="EMBL" id="RED97029.1"/>
    </source>
</evidence>
<dbReference type="EMBL" id="QREG01000013">
    <property type="protein sequence ID" value="RED97029.1"/>
    <property type="molecule type" value="Genomic_DNA"/>
</dbReference>
<dbReference type="Proteomes" id="UP000256779">
    <property type="component" value="Unassembled WGS sequence"/>
</dbReference>
<feature type="signal peptide" evidence="1">
    <location>
        <begin position="1"/>
        <end position="18"/>
    </location>
</feature>
<dbReference type="NCBIfam" id="TIGR03519">
    <property type="entry name" value="T9SS_PorP_fam"/>
    <property type="match status" value="1"/>
</dbReference>
<dbReference type="AlphaFoldDB" id="A0A3D9L2M1"/>
<dbReference type="OrthoDB" id="1186563at2"/>
<comment type="caution">
    <text evidence="2">The sequence shown here is derived from an EMBL/GenBank/DDBJ whole genome shotgun (WGS) entry which is preliminary data.</text>
</comment>
<reference evidence="2 3" key="1">
    <citation type="submission" date="2018-07" db="EMBL/GenBank/DDBJ databases">
        <title>Genomic Encyclopedia of Type Strains, Phase IV (KMG-IV): sequencing the most valuable type-strain genomes for metagenomic binning, comparative biology and taxonomic classification.</title>
        <authorList>
            <person name="Goeker M."/>
        </authorList>
    </citation>
    <scope>NUCLEOTIDE SEQUENCE [LARGE SCALE GENOMIC DNA]</scope>
    <source>
        <strain evidence="2 3">DSM 4134</strain>
    </source>
</reference>
<keyword evidence="3" id="KW-1185">Reference proteome</keyword>
<keyword evidence="1" id="KW-0732">Signal</keyword>
<proteinExistence type="predicted"/>
<sequence length="341" mass="37864">MKKLLLAISIIWSFAAQGQNTQFSQFFATSAYLNPAFVGLQSSTRMDLNYKSGVNGNGHALQELTHASFIHPIQKVTSFASRSAGVGLTFVQEKSGYEGIYQTTNVLLSSSYVLNLDYQGTKFLSFGVQGGVIQNKLDLSELKYGSQFNPYYGYDDSLPAELIAEGSKFAPTFNVGAVLQTTDHKNPLLSQNSLLLGLSVHSINRPADGFNSNTNRPMQFKGIVSARKKVSQLFFLHPSGYVQYLQGSVQINSGLYLSRYVGRNLTTIIQLGTWYRFNDSFIFLSGVKHKQWKAGISIDLNANTLTNSEIIPEDSRTTYEVSFSYSFQFKNVMVDVSNPLF</sequence>
<gene>
    <name evidence="2" type="ORF">C7460_11378</name>
</gene>
<evidence type="ECO:0000313" key="3">
    <source>
        <dbReference type="Proteomes" id="UP000256779"/>
    </source>
</evidence>